<feature type="signal peptide" evidence="3">
    <location>
        <begin position="1"/>
        <end position="23"/>
    </location>
</feature>
<proteinExistence type="predicted"/>
<dbReference type="InParanoid" id="B9SH75"/>
<keyword evidence="6" id="KW-1185">Reference proteome</keyword>
<keyword evidence="2" id="KW-0326">Glycosidase</keyword>
<keyword evidence="5" id="KW-0808">Transferase</keyword>
<accession>B9SH75</accession>
<dbReference type="GO" id="GO:0005975">
    <property type="term" value="P:carbohydrate metabolic process"/>
    <property type="evidence" value="ECO:0007669"/>
    <property type="project" value="InterPro"/>
</dbReference>
<dbReference type="STRING" id="3988.B9SH75"/>
<evidence type="ECO:0000259" key="4">
    <source>
        <dbReference type="Pfam" id="PF00722"/>
    </source>
</evidence>
<reference evidence="6" key="1">
    <citation type="journal article" date="2010" name="Nat. Biotechnol.">
        <title>Draft genome sequence of the oilseed species Ricinus communis.</title>
        <authorList>
            <person name="Chan A.P."/>
            <person name="Crabtree J."/>
            <person name="Zhao Q."/>
            <person name="Lorenzi H."/>
            <person name="Orvis J."/>
            <person name="Puiu D."/>
            <person name="Melake-Berhan A."/>
            <person name="Jones K.M."/>
            <person name="Redman J."/>
            <person name="Chen G."/>
            <person name="Cahoon E.B."/>
            <person name="Gedil M."/>
            <person name="Stanke M."/>
            <person name="Haas B.J."/>
            <person name="Wortman J.R."/>
            <person name="Fraser-Liggett C.M."/>
            <person name="Ravel J."/>
            <person name="Rabinowicz P.D."/>
        </authorList>
    </citation>
    <scope>NUCLEOTIDE SEQUENCE [LARGE SCALE GENOMIC DNA]</scope>
    <source>
        <strain evidence="6">cv. Hale</strain>
    </source>
</reference>
<feature type="domain" description="GH16" evidence="4">
    <location>
        <begin position="50"/>
        <end position="111"/>
    </location>
</feature>
<dbReference type="Pfam" id="PF00722">
    <property type="entry name" value="Glyco_hydro_16"/>
    <property type="match status" value="1"/>
</dbReference>
<keyword evidence="5" id="KW-0328">Glycosyltransferase</keyword>
<gene>
    <name evidence="5" type="ORF">RCOM_0527610</name>
</gene>
<keyword evidence="1" id="KW-0378">Hydrolase</keyword>
<protein>
    <submittedName>
        <fullName evidence="5">Xyloglucan:xyloglucosyl transferase, putative</fullName>
        <ecNumber evidence="5">2.4.1.207</ecNumber>
    </submittedName>
</protein>
<dbReference type="InterPro" id="IPR000757">
    <property type="entry name" value="Beta-glucanase-like"/>
</dbReference>
<dbReference type="InterPro" id="IPR044791">
    <property type="entry name" value="Beta-glucanase/XTH"/>
</dbReference>
<dbReference type="PANTHER" id="PTHR31062">
    <property type="entry name" value="XYLOGLUCAN ENDOTRANSGLUCOSYLASE/HYDROLASE PROTEIN 8-RELATED"/>
    <property type="match status" value="1"/>
</dbReference>
<evidence type="ECO:0000313" key="5">
    <source>
        <dbReference type="EMBL" id="EEF36982.1"/>
    </source>
</evidence>
<dbReference type="eggNOG" id="ENOG502QQMG">
    <property type="taxonomic scope" value="Eukaryota"/>
</dbReference>
<name>B9SH75_RICCO</name>
<dbReference type="Gene3D" id="2.60.120.200">
    <property type="match status" value="1"/>
</dbReference>
<dbReference type="GO" id="GO:0016762">
    <property type="term" value="F:xyloglucan:xyloglucosyl transferase activity"/>
    <property type="evidence" value="ECO:0007669"/>
    <property type="project" value="UniProtKB-EC"/>
</dbReference>
<sequence>MAFLQESFFWVLLFSCMTLKVSSHVRHSRYTPPNVTRLTDLFSPVSIGQGFSTFFGGSNIKLLNNGSYATLALDKSSGSGLASKNKYYYGFFSAAIKLPAGLTSGVVVAFYN</sequence>
<dbReference type="SUPFAM" id="SSF49899">
    <property type="entry name" value="Concanavalin A-like lectins/glucanases"/>
    <property type="match status" value="1"/>
</dbReference>
<dbReference type="AlphaFoldDB" id="B9SH75"/>
<organism evidence="5 6">
    <name type="scientific">Ricinus communis</name>
    <name type="common">Castor bean</name>
    <dbReference type="NCBI Taxonomy" id="3988"/>
    <lineage>
        <taxon>Eukaryota</taxon>
        <taxon>Viridiplantae</taxon>
        <taxon>Streptophyta</taxon>
        <taxon>Embryophyta</taxon>
        <taxon>Tracheophyta</taxon>
        <taxon>Spermatophyta</taxon>
        <taxon>Magnoliopsida</taxon>
        <taxon>eudicotyledons</taxon>
        <taxon>Gunneridae</taxon>
        <taxon>Pentapetalae</taxon>
        <taxon>rosids</taxon>
        <taxon>fabids</taxon>
        <taxon>Malpighiales</taxon>
        <taxon>Euphorbiaceae</taxon>
        <taxon>Acalyphoideae</taxon>
        <taxon>Acalypheae</taxon>
        <taxon>Ricinus</taxon>
    </lineage>
</organism>
<dbReference type="InterPro" id="IPR013320">
    <property type="entry name" value="ConA-like_dom_sf"/>
</dbReference>
<dbReference type="GO" id="GO:0004553">
    <property type="term" value="F:hydrolase activity, hydrolyzing O-glycosyl compounds"/>
    <property type="evidence" value="ECO:0007669"/>
    <property type="project" value="InterPro"/>
</dbReference>
<keyword evidence="3" id="KW-0732">Signal</keyword>
<feature type="chain" id="PRO_5002889380" evidence="3">
    <location>
        <begin position="24"/>
        <end position="112"/>
    </location>
</feature>
<evidence type="ECO:0000256" key="1">
    <source>
        <dbReference type="ARBA" id="ARBA00022801"/>
    </source>
</evidence>
<dbReference type="Proteomes" id="UP000008311">
    <property type="component" value="Unassembled WGS sequence"/>
</dbReference>
<evidence type="ECO:0000313" key="6">
    <source>
        <dbReference type="Proteomes" id="UP000008311"/>
    </source>
</evidence>
<evidence type="ECO:0000256" key="2">
    <source>
        <dbReference type="ARBA" id="ARBA00023295"/>
    </source>
</evidence>
<evidence type="ECO:0000256" key="3">
    <source>
        <dbReference type="SAM" id="SignalP"/>
    </source>
</evidence>
<dbReference type="EMBL" id="EQ973961">
    <property type="protein sequence ID" value="EEF36982.1"/>
    <property type="molecule type" value="Genomic_DNA"/>
</dbReference>
<dbReference type="EC" id="2.4.1.207" evidence="5"/>